<name>A0A162YIH2_9FLAO</name>
<protein>
    <recommendedName>
        <fullName evidence="2">Response regulatory domain-containing protein</fullName>
    </recommendedName>
</protein>
<dbReference type="RefSeq" id="WP_066316959.1">
    <property type="nucleotide sequence ID" value="NZ_CANLSS010000012.1"/>
</dbReference>
<feature type="modified residue" description="4-aspartylphosphate" evidence="1">
    <location>
        <position position="61"/>
    </location>
</feature>
<sequence>MVETVLLIDDDKATQYVHKRIITKHNKFKNILTFLSGSIALDYLKSINVNFTKKPQLIFLDLNMPGMNGWEFIEQYNGLCNSITRGNKLIILSTSNDPIDISRSREIDNVNDFISKPLSTAILDKVLETHFVDI</sequence>
<proteinExistence type="predicted"/>
<dbReference type="GO" id="GO:0000160">
    <property type="term" value="P:phosphorelay signal transduction system"/>
    <property type="evidence" value="ECO:0007669"/>
    <property type="project" value="InterPro"/>
</dbReference>
<accession>A0A162YIH2</accession>
<comment type="caution">
    <text evidence="3">The sequence shown here is derived from an EMBL/GenBank/DDBJ whole genome shotgun (WGS) entry which is preliminary data.</text>
</comment>
<reference evidence="3 4" key="1">
    <citation type="submission" date="2016-01" db="EMBL/GenBank/DDBJ databases">
        <title>The draft genome sequence of Aquimarina sp. RZW4-3-2.</title>
        <authorList>
            <person name="Wang Y."/>
        </authorList>
    </citation>
    <scope>NUCLEOTIDE SEQUENCE [LARGE SCALE GENOMIC DNA]</scope>
    <source>
        <strain evidence="3 4">RZW4-3-2</strain>
    </source>
</reference>
<evidence type="ECO:0000313" key="3">
    <source>
        <dbReference type="EMBL" id="KZS39153.1"/>
    </source>
</evidence>
<dbReference type="PANTHER" id="PTHR44520">
    <property type="entry name" value="RESPONSE REGULATOR RCP1-RELATED"/>
    <property type="match status" value="1"/>
</dbReference>
<dbReference type="Proteomes" id="UP000076715">
    <property type="component" value="Unassembled WGS sequence"/>
</dbReference>
<keyword evidence="4" id="KW-1185">Reference proteome</keyword>
<dbReference type="InterPro" id="IPR052893">
    <property type="entry name" value="TCS_response_regulator"/>
</dbReference>
<dbReference type="PANTHER" id="PTHR44520:SF2">
    <property type="entry name" value="RESPONSE REGULATOR RCP1"/>
    <property type="match status" value="1"/>
</dbReference>
<gene>
    <name evidence="3" type="ORF">AWE51_11385</name>
</gene>
<dbReference type="PROSITE" id="PS50110">
    <property type="entry name" value="RESPONSE_REGULATORY"/>
    <property type="match status" value="1"/>
</dbReference>
<keyword evidence="1" id="KW-0597">Phosphoprotein</keyword>
<evidence type="ECO:0000256" key="1">
    <source>
        <dbReference type="PROSITE-ProRule" id="PRU00169"/>
    </source>
</evidence>
<dbReference type="SMART" id="SM00448">
    <property type="entry name" value="REC"/>
    <property type="match status" value="1"/>
</dbReference>
<dbReference type="InterPro" id="IPR001789">
    <property type="entry name" value="Sig_transdc_resp-reg_receiver"/>
</dbReference>
<dbReference type="STRING" id="1642818.AWE51_11385"/>
<evidence type="ECO:0000313" key="4">
    <source>
        <dbReference type="Proteomes" id="UP000076715"/>
    </source>
</evidence>
<feature type="domain" description="Response regulatory" evidence="2">
    <location>
        <begin position="4"/>
        <end position="131"/>
    </location>
</feature>
<dbReference type="InterPro" id="IPR011006">
    <property type="entry name" value="CheY-like_superfamily"/>
</dbReference>
<dbReference type="SUPFAM" id="SSF52172">
    <property type="entry name" value="CheY-like"/>
    <property type="match status" value="1"/>
</dbReference>
<evidence type="ECO:0000259" key="2">
    <source>
        <dbReference type="PROSITE" id="PS50110"/>
    </source>
</evidence>
<organism evidence="3 4">
    <name type="scientific">Aquimarina aggregata</name>
    <dbReference type="NCBI Taxonomy" id="1642818"/>
    <lineage>
        <taxon>Bacteria</taxon>
        <taxon>Pseudomonadati</taxon>
        <taxon>Bacteroidota</taxon>
        <taxon>Flavobacteriia</taxon>
        <taxon>Flavobacteriales</taxon>
        <taxon>Flavobacteriaceae</taxon>
        <taxon>Aquimarina</taxon>
    </lineage>
</organism>
<dbReference type="AlphaFoldDB" id="A0A162YIH2"/>
<dbReference type="Pfam" id="PF00072">
    <property type="entry name" value="Response_reg"/>
    <property type="match status" value="1"/>
</dbReference>
<dbReference type="Gene3D" id="3.40.50.2300">
    <property type="match status" value="1"/>
</dbReference>
<dbReference type="OrthoDB" id="673128at2"/>
<dbReference type="EMBL" id="LQRT01000035">
    <property type="protein sequence ID" value="KZS39153.1"/>
    <property type="molecule type" value="Genomic_DNA"/>
</dbReference>